<proteinExistence type="predicted"/>
<dbReference type="AlphaFoldDB" id="A0A9P6PTE4"/>
<gene>
    <name evidence="1" type="ORF">BG011_006232</name>
</gene>
<reference evidence="1" key="1">
    <citation type="journal article" date="2020" name="Fungal Divers.">
        <title>Resolving the Mortierellaceae phylogeny through synthesis of multi-gene phylogenetics and phylogenomics.</title>
        <authorList>
            <person name="Vandepol N."/>
            <person name="Liber J."/>
            <person name="Desiro A."/>
            <person name="Na H."/>
            <person name="Kennedy M."/>
            <person name="Barry K."/>
            <person name="Grigoriev I.V."/>
            <person name="Miller A.N."/>
            <person name="O'Donnell K."/>
            <person name="Stajich J.E."/>
            <person name="Bonito G."/>
        </authorList>
    </citation>
    <scope>NUCLEOTIDE SEQUENCE</scope>
    <source>
        <strain evidence="1">KOD948</strain>
    </source>
</reference>
<dbReference type="Proteomes" id="UP000726737">
    <property type="component" value="Unassembled WGS sequence"/>
</dbReference>
<evidence type="ECO:0000313" key="2">
    <source>
        <dbReference type="Proteomes" id="UP000726737"/>
    </source>
</evidence>
<comment type="caution">
    <text evidence="1">The sequence shown here is derived from an EMBL/GenBank/DDBJ whole genome shotgun (WGS) entry which is preliminary data.</text>
</comment>
<name>A0A9P6PTE4_9FUNG</name>
<organism evidence="1 2">
    <name type="scientific">Mortierella polycephala</name>
    <dbReference type="NCBI Taxonomy" id="41804"/>
    <lineage>
        <taxon>Eukaryota</taxon>
        <taxon>Fungi</taxon>
        <taxon>Fungi incertae sedis</taxon>
        <taxon>Mucoromycota</taxon>
        <taxon>Mortierellomycotina</taxon>
        <taxon>Mortierellomycetes</taxon>
        <taxon>Mortierellales</taxon>
        <taxon>Mortierellaceae</taxon>
        <taxon>Mortierella</taxon>
    </lineage>
</organism>
<keyword evidence="2" id="KW-1185">Reference proteome</keyword>
<accession>A0A9P6PTE4</accession>
<dbReference type="OrthoDB" id="2446866at2759"/>
<protein>
    <submittedName>
        <fullName evidence="1">Uncharacterized protein</fullName>
    </submittedName>
</protein>
<evidence type="ECO:0000313" key="1">
    <source>
        <dbReference type="EMBL" id="KAG0253682.1"/>
    </source>
</evidence>
<feature type="non-terminal residue" evidence="1">
    <location>
        <position position="71"/>
    </location>
</feature>
<sequence length="71" mass="8221">MAMRLPFGEICLPPANKFDNDNLQDNIAYNSLFGQEASLVSSPVVWTWDWHLPKLTSLELGYKFALQFRFQ</sequence>
<dbReference type="EMBL" id="JAAAJA010000445">
    <property type="protein sequence ID" value="KAG0253682.1"/>
    <property type="molecule type" value="Genomic_DNA"/>
</dbReference>